<dbReference type="AlphaFoldDB" id="A0A6G7PUV9"/>
<evidence type="ECO:0000313" key="1">
    <source>
        <dbReference type="EMBL" id="QIJ71465.1"/>
    </source>
</evidence>
<dbReference type="EMBL" id="CP048877">
    <property type="protein sequence ID" value="QIJ71465.1"/>
    <property type="molecule type" value="Genomic_DNA"/>
</dbReference>
<protein>
    <submittedName>
        <fullName evidence="1">Uncharacterized protein</fullName>
    </submittedName>
</protein>
<reference evidence="1 2" key="1">
    <citation type="submission" date="2020-02" db="EMBL/GenBank/DDBJ databases">
        <title>Genome analysis of Thermosulfuriphilus ammonigenes ST65T, an anaerobic thermophilic chemolithoautotrophic bacterium isolated from a deep-sea hydrothermal vent.</title>
        <authorList>
            <person name="Slobodkina G."/>
            <person name="Allioux M."/>
            <person name="Merkel A."/>
            <person name="Alain K."/>
            <person name="Jebbar M."/>
            <person name="Slobodkin A."/>
        </authorList>
    </citation>
    <scope>NUCLEOTIDE SEQUENCE [LARGE SCALE GENOMIC DNA]</scope>
    <source>
        <strain evidence="1 2">ST65</strain>
    </source>
</reference>
<dbReference type="KEGG" id="tav:G4V39_03870"/>
<keyword evidence="2" id="KW-1185">Reference proteome</keyword>
<name>A0A6G7PUV9_9BACT</name>
<accession>A0A6G7PUV9</accession>
<proteinExistence type="predicted"/>
<gene>
    <name evidence="1" type="ORF">G4V39_03870</name>
</gene>
<organism evidence="1 2">
    <name type="scientific">Thermosulfuriphilus ammonigenes</name>
    <dbReference type="NCBI Taxonomy" id="1936021"/>
    <lineage>
        <taxon>Bacteria</taxon>
        <taxon>Pseudomonadati</taxon>
        <taxon>Thermodesulfobacteriota</taxon>
        <taxon>Thermodesulfobacteria</taxon>
        <taxon>Thermodesulfobacteriales</taxon>
        <taxon>Thermodesulfobacteriaceae</taxon>
        <taxon>Thermosulfuriphilus</taxon>
    </lineage>
</organism>
<sequence length="267" mass="30634">MNKAISGLLLIVLFVIPGYFAFIRKRIIDEVSKKILIYLASECAFAPKKWNSVLYQLKNRGRIKIPLSVTLNGMLKPILDDFSSIVTIWFALLILIAIIGAYLEISLTNTLLFFNMLVIIASLFLFYCRSVTYDLKEIEEKVNIASTLLFTFEWWKDINLEMIDILYNEIKLDFDLYKKETEIGSLFLLIGSSVTIYLGKQASLFSGSISILLFLAVLTITITKWLYEAYRTKIIRISLGALLEIKKILLTNRFSGHAIQRAAEFER</sequence>
<evidence type="ECO:0000313" key="2">
    <source>
        <dbReference type="Proteomes" id="UP000502179"/>
    </source>
</evidence>
<dbReference type="RefSeq" id="WP_166031685.1">
    <property type="nucleotide sequence ID" value="NZ_CP048877.1"/>
</dbReference>
<dbReference type="Proteomes" id="UP000502179">
    <property type="component" value="Chromosome"/>
</dbReference>